<dbReference type="EMBL" id="FNCC01000020">
    <property type="protein sequence ID" value="SDH37874.1"/>
    <property type="molecule type" value="Genomic_DNA"/>
</dbReference>
<dbReference type="PANTHER" id="PTHR41878">
    <property type="entry name" value="LEXA REPRESSOR-RELATED"/>
    <property type="match status" value="1"/>
</dbReference>
<dbReference type="InterPro" id="IPR024047">
    <property type="entry name" value="MM3350-like_sf"/>
</dbReference>
<evidence type="ECO:0000259" key="1">
    <source>
        <dbReference type="Pfam" id="PF07929"/>
    </source>
</evidence>
<feature type="domain" description="Plasmid pRiA4b Orf3-like" evidence="1">
    <location>
        <begin position="369"/>
        <end position="486"/>
    </location>
</feature>
<dbReference type="PANTHER" id="PTHR41878:SF1">
    <property type="entry name" value="TNPR PROTEIN"/>
    <property type="match status" value="1"/>
</dbReference>
<dbReference type="AlphaFoldDB" id="A0A1G8BXN4"/>
<organism evidence="2 3">
    <name type="scientific">Lentzea fradiae</name>
    <dbReference type="NCBI Taxonomy" id="200378"/>
    <lineage>
        <taxon>Bacteria</taxon>
        <taxon>Bacillati</taxon>
        <taxon>Actinomycetota</taxon>
        <taxon>Actinomycetes</taxon>
        <taxon>Pseudonocardiales</taxon>
        <taxon>Pseudonocardiaceae</taxon>
        <taxon>Lentzea</taxon>
    </lineage>
</organism>
<evidence type="ECO:0000313" key="2">
    <source>
        <dbReference type="EMBL" id="SDH37874.1"/>
    </source>
</evidence>
<gene>
    <name evidence="2" type="ORF">SAMN05216553_120107</name>
</gene>
<reference evidence="3" key="1">
    <citation type="submission" date="2016-10" db="EMBL/GenBank/DDBJ databases">
        <authorList>
            <person name="Varghese N."/>
            <person name="Submissions S."/>
        </authorList>
    </citation>
    <scope>NUCLEOTIDE SEQUENCE [LARGE SCALE GENOMIC DNA]</scope>
    <source>
        <strain evidence="3">CGMCC 4.3506</strain>
    </source>
</reference>
<sequence>MVLAAARLAEWVGEDGRALTTGGALRPADVPDAARALGVRTPAKVRRAADVPEVHRPWLVAVGAGLVVVADNRAVRSRQPDGPLTVWWSGLQALLTAEAADNFGGDPRVTALTALTAMADGPALDEWAFRRRIGRLMQERGDWDVFRDPQRHGRPHPADAALTLLRLFGAVEGSAPTPLGVWALAEWRRVLPQPITADLPAKELLDLLDGIDESEAWQRAVQWFGGRTKTEIVAELLPCAAEAAPAQRITAIGLIGGLGDDLLPALRAAAEGFPNLAAHVRALAYQYGLTASLDPDDLVWLATEYAHADLVHHGLSAARYVAADYLDAAGFDFDSGGVDRMARCGHPHASEVAAALAPVAGSAVPVQRLKISLSGRCWRRVLIPENATLALLHQVIIVLFGWDDDHLHLFTVGRRHYTDSFHNLDEMAPEDSIRLHQALPRPKATISHTYDFGSNRQHRIELEEVVDGHRLTHPECVGGRGDNPIEYYDPDDPEPAVPFDIEGVNERLKRLAEARH</sequence>
<dbReference type="STRING" id="200378.SAMN05216553_120107"/>
<dbReference type="SUPFAM" id="SSF159941">
    <property type="entry name" value="MM3350-like"/>
    <property type="match status" value="1"/>
</dbReference>
<dbReference type="Proteomes" id="UP000199623">
    <property type="component" value="Unassembled WGS sequence"/>
</dbReference>
<protein>
    <submittedName>
        <fullName evidence="2">PRiA4b ORF-3-like protein</fullName>
    </submittedName>
</protein>
<keyword evidence="3" id="KW-1185">Reference proteome</keyword>
<dbReference type="Pfam" id="PF07929">
    <property type="entry name" value="PRiA4_ORF3"/>
    <property type="match status" value="1"/>
</dbReference>
<proteinExistence type="predicted"/>
<name>A0A1G8BXN4_9PSEU</name>
<evidence type="ECO:0000313" key="3">
    <source>
        <dbReference type="Proteomes" id="UP000199623"/>
    </source>
</evidence>
<dbReference type="InterPro" id="IPR012912">
    <property type="entry name" value="Plasmid_pRiA4b_Orf3-like"/>
</dbReference>
<accession>A0A1G8BXN4</accession>
<dbReference type="Gene3D" id="3.10.290.30">
    <property type="entry name" value="MM3350-like"/>
    <property type="match status" value="1"/>
</dbReference>